<feature type="compositionally biased region" description="Polar residues" evidence="3">
    <location>
        <begin position="295"/>
        <end position="314"/>
    </location>
</feature>
<feature type="compositionally biased region" description="Polar residues" evidence="3">
    <location>
        <begin position="361"/>
        <end position="374"/>
    </location>
</feature>
<evidence type="ECO:0000259" key="4">
    <source>
        <dbReference type="PROSITE" id="PS50106"/>
    </source>
</evidence>
<sequence length="789" mass="88376">MSSPKSSDRKSSNRKPSFSHQQRSSNEDIYQPDEYDTPNQILDRVKCDHVTVTKPEEDRRRRTIIVEKKNGSYGFMLQSYGIHYKKEQEIEMITYVDHVDYDGPAYRAGMREGDVILSINGVDMEKADHKALVNFIKSCDSRMRMVVLFEDCVRKVDLHMRYIQLQRTLQAKVEELEKVEIRERELMEGKWKTHSLPARKKSSHSSKDATNTKILTENGESSMSRPTLSTEDVAKAQPIYVPKQNFMLAYRPHHFIDQHGRSYYLHQPATAIINGDSSYVGWHSSNRPHGGGGSTSKNYGEQQENWTPSDQPVQQRRRSHYVVEVSRRCSTSSDAPNRTPQQQPQPQPQAHCKQHGGGGNFTSRASQRSSSQGDNCPRWGCIRTGGGGGGGGAGRRRRRRNGSRGRDDGDDRGDDGDDDDGGGNDEDDVSLEAYDMAANGGGGGGACCPGTQCVPTRRHHRRRRKSVHGGGNRDKSPECTSESSHCRKGHEKRRNSSSARNNDLDQQQQSVTASGCPGNHAYANLVNDRYTSDERICQSSSTGVGRHQTSLTENSPVSYTTSLSTDTLYWDDDPMTATGGGGQPASRQHSVKSQSSSTYRRDNCAVKPVKSWDNLTTKAFGGYGFGYEYLDRDHHAVNNNNNNSGGGGGQHMVYLQLKNVKSGGQKQHGHHHHHHHHHHQPQQSQQQQHQHHNNHHHQHHHHMHNSGGRIRHPTKSTEALLSLPPQYPIASGPTVESSASCEYLDACSSSGSGYFGIYSGKDKASQTDYRRYQHQQQQQHQQQPEVTRL</sequence>
<feature type="region of interest" description="Disordered" evidence="3">
    <location>
        <begin position="192"/>
        <end position="229"/>
    </location>
</feature>
<feature type="compositionally biased region" description="Polar residues" evidence="3">
    <location>
        <begin position="540"/>
        <end position="557"/>
    </location>
</feature>
<gene>
    <name evidence="5" type="ORF">CINCED_3A016492</name>
</gene>
<feature type="region of interest" description="Disordered" evidence="3">
    <location>
        <begin position="540"/>
        <end position="559"/>
    </location>
</feature>
<feature type="compositionally biased region" description="Acidic residues" evidence="3">
    <location>
        <begin position="410"/>
        <end position="428"/>
    </location>
</feature>
<feature type="compositionally biased region" description="Basic residues" evidence="3">
    <location>
        <begin position="486"/>
        <end position="495"/>
    </location>
</feature>
<evidence type="ECO:0000313" key="5">
    <source>
        <dbReference type="EMBL" id="VVC26170.1"/>
    </source>
</evidence>
<dbReference type="SMART" id="SM00228">
    <property type="entry name" value="PDZ"/>
    <property type="match status" value="1"/>
</dbReference>
<dbReference type="Proteomes" id="UP000325440">
    <property type="component" value="Unassembled WGS sequence"/>
</dbReference>
<dbReference type="PANTHER" id="PTHR15963:SF5">
    <property type="entry name" value="SHORT SPINDLE 6, ISOFORM A"/>
    <property type="match status" value="1"/>
</dbReference>
<feature type="domain" description="PDZ" evidence="4">
    <location>
        <begin position="63"/>
        <end position="151"/>
    </location>
</feature>
<protein>
    <submittedName>
        <fullName evidence="5">PDZ domain</fullName>
    </submittedName>
</protein>
<evidence type="ECO:0000313" key="6">
    <source>
        <dbReference type="Proteomes" id="UP000325440"/>
    </source>
</evidence>
<dbReference type="GO" id="GO:0005737">
    <property type="term" value="C:cytoplasm"/>
    <property type="evidence" value="ECO:0007669"/>
    <property type="project" value="UniProtKB-SubCell"/>
</dbReference>
<keyword evidence="2" id="KW-0963">Cytoplasm</keyword>
<dbReference type="InterPro" id="IPR001478">
    <property type="entry name" value="PDZ"/>
</dbReference>
<dbReference type="OrthoDB" id="10041077at2759"/>
<feature type="region of interest" description="Disordered" evidence="3">
    <location>
        <begin position="453"/>
        <end position="518"/>
    </location>
</feature>
<dbReference type="SUPFAM" id="SSF50156">
    <property type="entry name" value="PDZ domain-like"/>
    <property type="match status" value="1"/>
</dbReference>
<feature type="compositionally biased region" description="Basic residues" evidence="3">
    <location>
        <begin position="394"/>
        <end position="403"/>
    </location>
</feature>
<dbReference type="EMBL" id="CABPRJ010000027">
    <property type="protein sequence ID" value="VVC26170.1"/>
    <property type="molecule type" value="Genomic_DNA"/>
</dbReference>
<feature type="compositionally biased region" description="Gly residues" evidence="3">
    <location>
        <begin position="383"/>
        <end position="393"/>
    </location>
</feature>
<feature type="compositionally biased region" description="Basic residues" evidence="3">
    <location>
        <begin position="689"/>
        <end position="712"/>
    </location>
</feature>
<evidence type="ECO:0000256" key="1">
    <source>
        <dbReference type="ARBA" id="ARBA00004496"/>
    </source>
</evidence>
<feature type="region of interest" description="Disordered" evidence="3">
    <location>
        <begin position="283"/>
        <end position="428"/>
    </location>
</feature>
<dbReference type="AlphaFoldDB" id="A0A5E4M1Z6"/>
<reference evidence="5 6" key="1">
    <citation type="submission" date="2019-08" db="EMBL/GenBank/DDBJ databases">
        <authorList>
            <person name="Alioto T."/>
            <person name="Alioto T."/>
            <person name="Gomez Garrido J."/>
        </authorList>
    </citation>
    <scope>NUCLEOTIDE SEQUENCE [LARGE SCALE GENOMIC DNA]</scope>
</reference>
<dbReference type="InterPro" id="IPR036034">
    <property type="entry name" value="PDZ_sf"/>
</dbReference>
<dbReference type="PROSITE" id="PS50106">
    <property type="entry name" value="PDZ"/>
    <property type="match status" value="1"/>
</dbReference>
<evidence type="ECO:0000256" key="3">
    <source>
        <dbReference type="SAM" id="MobiDB-lite"/>
    </source>
</evidence>
<feature type="compositionally biased region" description="Polar residues" evidence="3">
    <location>
        <begin position="496"/>
        <end position="513"/>
    </location>
</feature>
<feature type="region of interest" description="Disordered" evidence="3">
    <location>
        <begin position="570"/>
        <end position="602"/>
    </location>
</feature>
<dbReference type="InterPro" id="IPR052122">
    <property type="entry name" value="Intracell_Traff_Signaling_Reg"/>
</dbReference>
<feature type="region of interest" description="Disordered" evidence="3">
    <location>
        <begin position="661"/>
        <end position="712"/>
    </location>
</feature>
<feature type="region of interest" description="Disordered" evidence="3">
    <location>
        <begin position="1"/>
        <end position="38"/>
    </location>
</feature>
<keyword evidence="6" id="KW-1185">Reference proteome</keyword>
<name>A0A5E4M1Z6_9HEMI</name>
<feature type="compositionally biased region" description="Polar residues" evidence="3">
    <location>
        <begin position="18"/>
        <end position="28"/>
    </location>
</feature>
<feature type="compositionally biased region" description="Basic residues" evidence="3">
    <location>
        <begin position="456"/>
        <end position="467"/>
    </location>
</feature>
<evidence type="ECO:0000256" key="2">
    <source>
        <dbReference type="ARBA" id="ARBA00022490"/>
    </source>
</evidence>
<dbReference type="Gene3D" id="2.30.42.10">
    <property type="match status" value="1"/>
</dbReference>
<feature type="compositionally biased region" description="Basic residues" evidence="3">
    <location>
        <begin position="667"/>
        <end position="680"/>
    </location>
</feature>
<dbReference type="Pfam" id="PF00595">
    <property type="entry name" value="PDZ"/>
    <property type="match status" value="1"/>
</dbReference>
<organism evidence="5 6">
    <name type="scientific">Cinara cedri</name>
    <dbReference type="NCBI Taxonomy" id="506608"/>
    <lineage>
        <taxon>Eukaryota</taxon>
        <taxon>Metazoa</taxon>
        <taxon>Ecdysozoa</taxon>
        <taxon>Arthropoda</taxon>
        <taxon>Hexapoda</taxon>
        <taxon>Insecta</taxon>
        <taxon>Pterygota</taxon>
        <taxon>Neoptera</taxon>
        <taxon>Paraneoptera</taxon>
        <taxon>Hemiptera</taxon>
        <taxon>Sternorrhyncha</taxon>
        <taxon>Aphidomorpha</taxon>
        <taxon>Aphidoidea</taxon>
        <taxon>Aphididae</taxon>
        <taxon>Lachninae</taxon>
        <taxon>Cinara</taxon>
    </lineage>
</organism>
<feature type="compositionally biased region" description="Basic and acidic residues" evidence="3">
    <location>
        <begin position="1"/>
        <end position="11"/>
    </location>
</feature>
<dbReference type="CDD" id="cd06713">
    <property type="entry name" value="PDZ_tamalin_CYTIP-like"/>
    <property type="match status" value="1"/>
</dbReference>
<proteinExistence type="predicted"/>
<feature type="region of interest" description="Disordered" evidence="3">
    <location>
        <begin position="763"/>
        <end position="789"/>
    </location>
</feature>
<dbReference type="PANTHER" id="PTHR15963">
    <property type="entry name" value="GENERAL RECEPTOR FOR PHOSPHOINOSITIDES 1-ASSOCIATED SCAFFOLD PROTEIN-RELATED"/>
    <property type="match status" value="1"/>
</dbReference>
<feature type="compositionally biased region" description="Polar residues" evidence="3">
    <location>
        <begin position="208"/>
        <end position="229"/>
    </location>
</feature>
<feature type="compositionally biased region" description="Polar residues" evidence="3">
    <location>
        <begin position="328"/>
        <end position="339"/>
    </location>
</feature>
<feature type="compositionally biased region" description="Low complexity" evidence="3">
    <location>
        <begin position="586"/>
        <end position="597"/>
    </location>
</feature>
<accession>A0A5E4M1Z6</accession>
<comment type="subcellular location">
    <subcellularLocation>
        <location evidence="1">Cytoplasm</location>
    </subcellularLocation>
</comment>
<feature type="compositionally biased region" description="Low complexity" evidence="3">
    <location>
        <begin position="774"/>
        <end position="783"/>
    </location>
</feature>